<evidence type="ECO:0000256" key="2">
    <source>
        <dbReference type="SAM" id="Phobius"/>
    </source>
</evidence>
<keyword evidence="5" id="KW-0418">Kinase</keyword>
<dbReference type="InterPro" id="IPR010559">
    <property type="entry name" value="Sig_transdc_His_kin_internal"/>
</dbReference>
<dbReference type="PANTHER" id="PTHR34220:SF7">
    <property type="entry name" value="SENSOR HISTIDINE KINASE YPDA"/>
    <property type="match status" value="1"/>
</dbReference>
<dbReference type="KEGG" id="blau:DQQ01_13560"/>
<dbReference type="InterPro" id="IPR003594">
    <property type="entry name" value="HATPase_dom"/>
</dbReference>
<name>A0A2Z4UD92_9FIRM</name>
<dbReference type="InterPro" id="IPR036890">
    <property type="entry name" value="HATPase_C_sf"/>
</dbReference>
<evidence type="ECO:0000259" key="3">
    <source>
        <dbReference type="Pfam" id="PF02518"/>
    </source>
</evidence>
<sequence length="580" mass="66932">MRRKHRTNRHSIDYIIKILLIFLLPVVLLDSIISIYVIHSMRSQTVQTLQDTTSLYISQIDTAHISINKYLIRRLTESDDFKTVLETDNKLELLHTFEKVHRDVDTFMESFEEGYQIFIYNKENQRFLRPTAVYQDLTAKEAEELDAALISYMNHHNALPSYSDSWEILKLKSDIYFFKIFHSGDNFVGCFISAKNIVKPLKQVDLGKDGFVALASPEGHLLTQTDKLKTQQLSFPKGDADSDVPLVSVQGSYLIISGALTMGSFHPLIILNKMQAYEQVIVIQFILAGAVLLVAIILFSSMLYMQQKVLRPIKAFSENLSRFDDSTEIMDFKDTQLLELEQANLQFKNLMRQIKKLKIDIYEKELEKQKTFTSYLQLQIRPHFFLNCLNTIYSMAQTQLYEEIMEMSMITSNYFRYIFQNPQDFVLLQEEVKHIEDYMKIQKLRYGDGFDYRIYTEKGTEHVRILPILIQTFIENSVKHAATSDEPIVVKTEIHWSGAAENPHKNIQIQITDTGSGFPEDVLYDLNHAQSLEPVNGHRIGITNAIKRLKLFYEKDTAAITFSNLPQGGACVTILLPANI</sequence>
<evidence type="ECO:0000313" key="6">
    <source>
        <dbReference type="Proteomes" id="UP000250003"/>
    </source>
</evidence>
<dbReference type="Proteomes" id="UP000250003">
    <property type="component" value="Chromosome"/>
</dbReference>
<feature type="transmembrane region" description="Helical" evidence="2">
    <location>
        <begin position="12"/>
        <end position="38"/>
    </location>
</feature>
<dbReference type="AlphaFoldDB" id="A0A2Z4UD92"/>
<keyword evidence="6" id="KW-1185">Reference proteome</keyword>
<dbReference type="EMBL" id="CP030280">
    <property type="protein sequence ID" value="AWY98992.1"/>
    <property type="molecule type" value="Genomic_DNA"/>
</dbReference>
<evidence type="ECO:0000313" key="5">
    <source>
        <dbReference type="EMBL" id="AWY98992.1"/>
    </source>
</evidence>
<dbReference type="GO" id="GO:0000155">
    <property type="term" value="F:phosphorelay sensor kinase activity"/>
    <property type="evidence" value="ECO:0007669"/>
    <property type="project" value="InterPro"/>
</dbReference>
<accession>A0A2Z4UD92</accession>
<organism evidence="5 6">
    <name type="scientific">Blautia argi</name>
    <dbReference type="NCBI Taxonomy" id="1912897"/>
    <lineage>
        <taxon>Bacteria</taxon>
        <taxon>Bacillati</taxon>
        <taxon>Bacillota</taxon>
        <taxon>Clostridia</taxon>
        <taxon>Lachnospirales</taxon>
        <taxon>Lachnospiraceae</taxon>
        <taxon>Blautia</taxon>
    </lineage>
</organism>
<keyword evidence="2" id="KW-0812">Transmembrane</keyword>
<dbReference type="OrthoDB" id="759642at2"/>
<keyword evidence="2" id="KW-1133">Transmembrane helix</keyword>
<protein>
    <submittedName>
        <fullName evidence="5">Sensor histidine kinase</fullName>
    </submittedName>
</protein>
<dbReference type="Pfam" id="PF06580">
    <property type="entry name" value="His_kinase"/>
    <property type="match status" value="1"/>
</dbReference>
<dbReference type="GO" id="GO:0016020">
    <property type="term" value="C:membrane"/>
    <property type="evidence" value="ECO:0007669"/>
    <property type="project" value="InterPro"/>
</dbReference>
<feature type="coiled-coil region" evidence="1">
    <location>
        <begin position="333"/>
        <end position="367"/>
    </location>
</feature>
<dbReference type="SUPFAM" id="SSF55874">
    <property type="entry name" value="ATPase domain of HSP90 chaperone/DNA topoisomerase II/histidine kinase"/>
    <property type="match status" value="1"/>
</dbReference>
<dbReference type="Gene3D" id="3.30.565.10">
    <property type="entry name" value="Histidine kinase-like ATPase, C-terminal domain"/>
    <property type="match status" value="1"/>
</dbReference>
<dbReference type="RefSeq" id="WP_111920452.1">
    <property type="nucleotide sequence ID" value="NZ_CP030280.1"/>
</dbReference>
<feature type="domain" description="Histidine kinase/HSP90-like ATPase" evidence="3">
    <location>
        <begin position="469"/>
        <end position="578"/>
    </location>
</feature>
<feature type="domain" description="Signal transduction histidine kinase internal region" evidence="4">
    <location>
        <begin position="374"/>
        <end position="449"/>
    </location>
</feature>
<keyword evidence="1" id="KW-0175">Coiled coil</keyword>
<dbReference type="Pfam" id="PF02518">
    <property type="entry name" value="HATPase_c"/>
    <property type="match status" value="1"/>
</dbReference>
<proteinExistence type="predicted"/>
<gene>
    <name evidence="5" type="ORF">DQQ01_13560</name>
</gene>
<dbReference type="InterPro" id="IPR050640">
    <property type="entry name" value="Bact_2-comp_sensor_kinase"/>
</dbReference>
<dbReference type="PANTHER" id="PTHR34220">
    <property type="entry name" value="SENSOR HISTIDINE KINASE YPDA"/>
    <property type="match status" value="1"/>
</dbReference>
<evidence type="ECO:0000259" key="4">
    <source>
        <dbReference type="Pfam" id="PF06580"/>
    </source>
</evidence>
<keyword evidence="5" id="KW-0808">Transferase</keyword>
<evidence type="ECO:0000256" key="1">
    <source>
        <dbReference type="SAM" id="Coils"/>
    </source>
</evidence>
<keyword evidence="2" id="KW-0472">Membrane</keyword>
<reference evidence="6" key="1">
    <citation type="submission" date="2018-06" db="EMBL/GenBank/DDBJ databases">
        <title>Description of Blautia argi sp. nov., a new anaerobic isolated from dog feces.</title>
        <authorList>
            <person name="Chang Y.-H."/>
            <person name="Paek J."/>
            <person name="Shin Y."/>
        </authorList>
    </citation>
    <scope>NUCLEOTIDE SEQUENCE [LARGE SCALE GENOMIC DNA]</scope>
    <source>
        <strain evidence="6">KCTC 15426</strain>
    </source>
</reference>
<feature type="transmembrane region" description="Helical" evidence="2">
    <location>
        <begin position="282"/>
        <end position="305"/>
    </location>
</feature>